<keyword evidence="3" id="KW-1185">Reference proteome</keyword>
<keyword evidence="2" id="KW-0808">Transferase</keyword>
<keyword evidence="2" id="KW-0548">Nucleotidyltransferase</keyword>
<dbReference type="PANTHER" id="PTHR47183">
    <property type="entry name" value="GLUCOSE-1-PHOSPHATE CYTIDYLYLTRANSFERASE-RELATED"/>
    <property type="match status" value="1"/>
</dbReference>
<dbReference type="GO" id="GO:0047343">
    <property type="term" value="F:glucose-1-phosphate cytidylyltransferase activity"/>
    <property type="evidence" value="ECO:0007669"/>
    <property type="project" value="UniProtKB-EC"/>
</dbReference>
<dbReference type="InterPro" id="IPR005835">
    <property type="entry name" value="NTP_transferase_dom"/>
</dbReference>
<accession>A0A6B2M5U1</accession>
<feature type="domain" description="Nucleotidyl transferase" evidence="1">
    <location>
        <begin position="2"/>
        <end position="213"/>
    </location>
</feature>
<name>A0A6B2M5U1_9BACT</name>
<dbReference type="EC" id="2.7.7.33" evidence="2"/>
<dbReference type="InterPro" id="IPR013446">
    <property type="entry name" value="G1P_cyt_trans-like"/>
</dbReference>
<dbReference type="NCBIfam" id="TIGR02623">
    <property type="entry name" value="G1P_cyt_trans"/>
    <property type="match status" value="1"/>
</dbReference>
<dbReference type="InterPro" id="IPR029044">
    <property type="entry name" value="Nucleotide-diphossugar_trans"/>
</dbReference>
<proteinExistence type="predicted"/>
<evidence type="ECO:0000259" key="1">
    <source>
        <dbReference type="Pfam" id="PF00483"/>
    </source>
</evidence>
<dbReference type="AlphaFoldDB" id="A0A6B2M5U1"/>
<organism evidence="2 3">
    <name type="scientific">Oceanipulchritudo coccoides</name>
    <dbReference type="NCBI Taxonomy" id="2706888"/>
    <lineage>
        <taxon>Bacteria</taxon>
        <taxon>Pseudomonadati</taxon>
        <taxon>Verrucomicrobiota</taxon>
        <taxon>Opitutia</taxon>
        <taxon>Puniceicoccales</taxon>
        <taxon>Oceanipulchritudinaceae</taxon>
        <taxon>Oceanipulchritudo</taxon>
    </lineage>
</organism>
<evidence type="ECO:0000313" key="2">
    <source>
        <dbReference type="EMBL" id="NDV63050.1"/>
    </source>
</evidence>
<protein>
    <submittedName>
        <fullName evidence="2">Glucose-1-phosphate cytidylyltransferase</fullName>
        <ecNumber evidence="2">2.7.7.33</ecNumber>
    </submittedName>
</protein>
<sequence>MKAVILAGGLGTRLSEETHLKPKPMVEIGGRPVLWHIMKTYSHHGINEFIICAGYRSYVIKEYFANYFLHMSDVTFDMEHNTMEVHKKRTEPWKVTIVDTGDETMTGGRLRRVKEYIGQETFCFTYGDGVGDVDISKTIELHRNAQRKATLTAVQPPGRYGALGIEGDRITQFQEKPEGDGAWINGGYFVLEPSAIDYIAGDSMPWERDPLENLAAEKQLSVYKHKGFWRPMDTLRDKMQLEEMWEAAKAPWKVWK</sequence>
<dbReference type="InterPro" id="IPR046981">
    <property type="entry name" value="G1P_cyt_trans"/>
</dbReference>
<dbReference type="EMBL" id="JAAGNX010000003">
    <property type="protein sequence ID" value="NDV63050.1"/>
    <property type="molecule type" value="Genomic_DNA"/>
</dbReference>
<reference evidence="2 3" key="1">
    <citation type="submission" date="2020-02" db="EMBL/GenBank/DDBJ databases">
        <title>Albibacoteraceae fam. nov., the first described family within the subdivision 4 Verrucomicrobia.</title>
        <authorList>
            <person name="Xi F."/>
        </authorList>
    </citation>
    <scope>NUCLEOTIDE SEQUENCE [LARGE SCALE GENOMIC DNA]</scope>
    <source>
        <strain evidence="2 3">CK1056</strain>
    </source>
</reference>
<dbReference type="PANTHER" id="PTHR47183:SF1">
    <property type="entry name" value="GLUCOSE-1-PHOSPHATE CYTIDYLYLTRANSFERASE"/>
    <property type="match status" value="1"/>
</dbReference>
<dbReference type="CDD" id="cd02524">
    <property type="entry name" value="G1P_cytidylyltransferase"/>
    <property type="match status" value="1"/>
</dbReference>
<dbReference type="Gene3D" id="3.90.550.10">
    <property type="entry name" value="Spore Coat Polysaccharide Biosynthesis Protein SpsA, Chain A"/>
    <property type="match status" value="1"/>
</dbReference>
<dbReference type="RefSeq" id="WP_163966017.1">
    <property type="nucleotide sequence ID" value="NZ_JAAGNX010000003.1"/>
</dbReference>
<gene>
    <name evidence="2" type="primary">rfbF</name>
    <name evidence="2" type="ORF">G0Q06_11350</name>
</gene>
<comment type="caution">
    <text evidence="2">The sequence shown here is derived from an EMBL/GenBank/DDBJ whole genome shotgun (WGS) entry which is preliminary data.</text>
</comment>
<evidence type="ECO:0000313" key="3">
    <source>
        <dbReference type="Proteomes" id="UP000478417"/>
    </source>
</evidence>
<dbReference type="GO" id="GO:0009243">
    <property type="term" value="P:O antigen biosynthetic process"/>
    <property type="evidence" value="ECO:0007669"/>
    <property type="project" value="InterPro"/>
</dbReference>
<dbReference type="SUPFAM" id="SSF53448">
    <property type="entry name" value="Nucleotide-diphospho-sugar transferases"/>
    <property type="match status" value="1"/>
</dbReference>
<dbReference type="Proteomes" id="UP000478417">
    <property type="component" value="Unassembled WGS sequence"/>
</dbReference>
<dbReference type="Pfam" id="PF00483">
    <property type="entry name" value="NTP_transferase"/>
    <property type="match status" value="1"/>
</dbReference>